<feature type="coiled-coil region" evidence="3">
    <location>
        <begin position="84"/>
        <end position="111"/>
    </location>
</feature>
<dbReference type="Gene3D" id="2.40.30.170">
    <property type="match status" value="1"/>
</dbReference>
<keyword evidence="2 3" id="KW-0175">Coiled coil</keyword>
<reference evidence="6" key="1">
    <citation type="submission" date="2016-02" db="EMBL/GenBank/DDBJ databases">
        <authorList>
            <person name="Schultz-Johansen M."/>
            <person name="Glaring M.A."/>
            <person name="Bech P.K."/>
            <person name="Stougaard P."/>
        </authorList>
    </citation>
    <scope>NUCLEOTIDE SEQUENCE [LARGE SCALE GENOMIC DNA]</scope>
    <source>
        <strain evidence="6">S66</strain>
    </source>
</reference>
<evidence type="ECO:0000256" key="4">
    <source>
        <dbReference type="SAM" id="SignalP"/>
    </source>
</evidence>
<sequence>MARLFSKLIILAALGSVTTWANEGVNKAPLLLTGEVSSVQSQTVTAPKSEGWQIQIQWLAEEGAIVQEGDLIAVFDSGGIQSQLEENEENLQTQQLELIKAEMDLNQAVTEAEGRLKLAVISVNKARIEANIPDGEISHYEKGKFVIAFEKALLEKVKSEENLKLKEAERDVGIQKQQIEIIKLEEKIAYQKGQIEKLSVKALVSGPVSHVMHPYMQQKIAAGTNVEPAWEVVRVQAQSSYQVTSWVHEIDAAKLDIQHSSLDLILDAYPNQTYKGRILSMTSQAEQRNQWSDSAYYRLEIAFDEAVQQKIFPGMSVRIEQL</sequence>
<organism evidence="5 6">
    <name type="scientific">Paraglaciecola hydrolytica</name>
    <dbReference type="NCBI Taxonomy" id="1799789"/>
    <lineage>
        <taxon>Bacteria</taxon>
        <taxon>Pseudomonadati</taxon>
        <taxon>Pseudomonadota</taxon>
        <taxon>Gammaproteobacteria</taxon>
        <taxon>Alteromonadales</taxon>
        <taxon>Alteromonadaceae</taxon>
        <taxon>Paraglaciecola</taxon>
    </lineage>
</organism>
<dbReference type="Proteomes" id="UP000070299">
    <property type="component" value="Unassembled WGS sequence"/>
</dbReference>
<proteinExistence type="predicted"/>
<dbReference type="RefSeq" id="WP_068377262.1">
    <property type="nucleotide sequence ID" value="NZ_LSNE01000006.1"/>
</dbReference>
<evidence type="ECO:0000313" key="6">
    <source>
        <dbReference type="Proteomes" id="UP000070299"/>
    </source>
</evidence>
<dbReference type="PANTHER" id="PTHR32347">
    <property type="entry name" value="EFFLUX SYSTEM COMPONENT YKNX-RELATED"/>
    <property type="match status" value="1"/>
</dbReference>
<evidence type="ECO:0000313" key="5">
    <source>
        <dbReference type="EMBL" id="KXI28433.1"/>
    </source>
</evidence>
<dbReference type="PANTHER" id="PTHR32347:SF23">
    <property type="entry name" value="BLL5650 PROTEIN"/>
    <property type="match status" value="1"/>
</dbReference>
<comment type="subcellular location">
    <subcellularLocation>
        <location evidence="1">Cell envelope</location>
    </subcellularLocation>
</comment>
<gene>
    <name evidence="5" type="ORF">AX660_15145</name>
</gene>
<accession>A0A135ZZR4</accession>
<feature type="chain" id="PRO_5007469176" description="Membrane fusion protein biotin-lipoyl like domain-containing protein" evidence="4">
    <location>
        <begin position="22"/>
        <end position="322"/>
    </location>
</feature>
<protein>
    <recommendedName>
        <fullName evidence="7">Membrane fusion protein biotin-lipoyl like domain-containing protein</fullName>
    </recommendedName>
</protein>
<dbReference type="GO" id="GO:0030313">
    <property type="term" value="C:cell envelope"/>
    <property type="evidence" value="ECO:0007669"/>
    <property type="project" value="UniProtKB-SubCell"/>
</dbReference>
<keyword evidence="4" id="KW-0732">Signal</keyword>
<evidence type="ECO:0000256" key="1">
    <source>
        <dbReference type="ARBA" id="ARBA00004196"/>
    </source>
</evidence>
<dbReference type="EMBL" id="LSNE01000006">
    <property type="protein sequence ID" value="KXI28433.1"/>
    <property type="molecule type" value="Genomic_DNA"/>
</dbReference>
<evidence type="ECO:0000256" key="3">
    <source>
        <dbReference type="SAM" id="Coils"/>
    </source>
</evidence>
<keyword evidence="6" id="KW-1185">Reference proteome</keyword>
<feature type="signal peptide" evidence="4">
    <location>
        <begin position="1"/>
        <end position="21"/>
    </location>
</feature>
<evidence type="ECO:0000256" key="2">
    <source>
        <dbReference type="ARBA" id="ARBA00023054"/>
    </source>
</evidence>
<feature type="coiled-coil region" evidence="3">
    <location>
        <begin position="149"/>
        <end position="185"/>
    </location>
</feature>
<dbReference type="InterPro" id="IPR050465">
    <property type="entry name" value="UPF0194_transport"/>
</dbReference>
<dbReference type="OrthoDB" id="9156101at2"/>
<dbReference type="STRING" id="1799789.AX660_15145"/>
<name>A0A135ZZR4_9ALTE</name>
<dbReference type="AlphaFoldDB" id="A0A135ZZR4"/>
<comment type="caution">
    <text evidence="5">The sequence shown here is derived from an EMBL/GenBank/DDBJ whole genome shotgun (WGS) entry which is preliminary data.</text>
</comment>
<evidence type="ECO:0008006" key="7">
    <source>
        <dbReference type="Google" id="ProtNLM"/>
    </source>
</evidence>